<proteinExistence type="predicted"/>
<dbReference type="EMBL" id="CAJVQB010023898">
    <property type="protein sequence ID" value="CAG8802906.1"/>
    <property type="molecule type" value="Genomic_DNA"/>
</dbReference>
<dbReference type="Proteomes" id="UP000789901">
    <property type="component" value="Unassembled WGS sequence"/>
</dbReference>
<evidence type="ECO:0000313" key="2">
    <source>
        <dbReference type="Proteomes" id="UP000789901"/>
    </source>
</evidence>
<evidence type="ECO:0000313" key="1">
    <source>
        <dbReference type="EMBL" id="CAG8802906.1"/>
    </source>
</evidence>
<keyword evidence="2" id="KW-1185">Reference proteome</keyword>
<sequence>MPVPYRKRKEYFRQYYQKSKGVKSVKKGVKINTRKQPRYLTPNLTPEKCLKCRTLETITQAYENLQKEVENLPTEKELEKDLKHLEETTKKPREYHIKEALVRYLEDMEDLRDALKRSREGGKTYTTEELSKDEGIRNLNFSSESRTPQSRLLKKCDELTPEEMDAIHEKLLSLFDTKKKYPFPSARNPIVINRSIISVIEVLAELSEKITSGSLTAQRRGKQNKIPTLPFRIIGLPEKKAFCGKCLEERLEEMPAAKRYLYQRYQKRGY</sequence>
<organism evidence="1 2">
    <name type="scientific">Gigaspora margarita</name>
    <dbReference type="NCBI Taxonomy" id="4874"/>
    <lineage>
        <taxon>Eukaryota</taxon>
        <taxon>Fungi</taxon>
        <taxon>Fungi incertae sedis</taxon>
        <taxon>Mucoromycota</taxon>
        <taxon>Glomeromycotina</taxon>
        <taxon>Glomeromycetes</taxon>
        <taxon>Diversisporales</taxon>
        <taxon>Gigasporaceae</taxon>
        <taxon>Gigaspora</taxon>
    </lineage>
</organism>
<protein>
    <submittedName>
        <fullName evidence="1">30395_t:CDS:1</fullName>
    </submittedName>
</protein>
<comment type="caution">
    <text evidence="1">The sequence shown here is derived from an EMBL/GenBank/DDBJ whole genome shotgun (WGS) entry which is preliminary data.</text>
</comment>
<name>A0ABN7VW07_GIGMA</name>
<accession>A0ABN7VW07</accession>
<reference evidence="1 2" key="1">
    <citation type="submission" date="2021-06" db="EMBL/GenBank/DDBJ databases">
        <authorList>
            <person name="Kallberg Y."/>
            <person name="Tangrot J."/>
            <person name="Rosling A."/>
        </authorList>
    </citation>
    <scope>NUCLEOTIDE SEQUENCE [LARGE SCALE GENOMIC DNA]</scope>
    <source>
        <strain evidence="1 2">120-4 pot B 10/14</strain>
    </source>
</reference>
<gene>
    <name evidence="1" type="ORF">GMARGA_LOCUS23527</name>
</gene>